<keyword evidence="5 11" id="KW-0547">Nucleotide-binding</keyword>
<dbReference type="AlphaFoldDB" id="A0A0L0SRY5"/>
<feature type="compositionally biased region" description="Polar residues" evidence="13">
    <location>
        <begin position="321"/>
        <end position="331"/>
    </location>
</feature>
<dbReference type="Proteomes" id="UP000054350">
    <property type="component" value="Unassembled WGS sequence"/>
</dbReference>
<gene>
    <name evidence="15" type="ORF">AMAG_10959</name>
</gene>
<dbReference type="GO" id="GO:0010389">
    <property type="term" value="P:regulation of G2/M transition of mitotic cell cycle"/>
    <property type="evidence" value="ECO:0007669"/>
    <property type="project" value="TreeGrafter"/>
</dbReference>
<evidence type="ECO:0000256" key="4">
    <source>
        <dbReference type="ARBA" id="ARBA00022679"/>
    </source>
</evidence>
<protein>
    <recommendedName>
        <fullName evidence="8">Cyclin-dependent kinase 1</fullName>
        <ecNumber evidence="2">2.7.11.22</ecNumber>
    </recommendedName>
</protein>
<dbReference type="VEuPathDB" id="FungiDB:AMAG_10959"/>
<evidence type="ECO:0000256" key="5">
    <source>
        <dbReference type="ARBA" id="ARBA00022741"/>
    </source>
</evidence>
<dbReference type="GO" id="GO:0005524">
    <property type="term" value="F:ATP binding"/>
    <property type="evidence" value="ECO:0007669"/>
    <property type="project" value="UniProtKB-UniRule"/>
</dbReference>
<dbReference type="GO" id="GO:0007165">
    <property type="term" value="P:signal transduction"/>
    <property type="evidence" value="ECO:0007669"/>
    <property type="project" value="TreeGrafter"/>
</dbReference>
<dbReference type="GO" id="GO:0000082">
    <property type="term" value="P:G1/S transition of mitotic cell cycle"/>
    <property type="evidence" value="ECO:0007669"/>
    <property type="project" value="TreeGrafter"/>
</dbReference>
<dbReference type="eggNOG" id="KOG0594">
    <property type="taxonomic scope" value="Eukaryota"/>
</dbReference>
<dbReference type="FunFam" id="3.30.200.20:FF:000375">
    <property type="entry name" value="Cell division related protein kinase 2"/>
    <property type="match status" value="1"/>
</dbReference>
<dbReference type="InterPro" id="IPR050108">
    <property type="entry name" value="CDK"/>
</dbReference>
<proteinExistence type="inferred from homology"/>
<dbReference type="Gene3D" id="1.10.510.10">
    <property type="entry name" value="Transferase(Phosphotransferase) domain 1"/>
    <property type="match status" value="1"/>
</dbReference>
<evidence type="ECO:0000256" key="2">
    <source>
        <dbReference type="ARBA" id="ARBA00012425"/>
    </source>
</evidence>
<dbReference type="PANTHER" id="PTHR24056:SF254">
    <property type="entry name" value="CYCLIN-DEPENDENT KINASE 2"/>
    <property type="match status" value="1"/>
</dbReference>
<comment type="catalytic activity">
    <reaction evidence="9">
        <text>L-threonyl-[protein] + ATP = O-phospho-L-threonyl-[protein] + ADP + H(+)</text>
        <dbReference type="Rhea" id="RHEA:46608"/>
        <dbReference type="Rhea" id="RHEA-COMP:11060"/>
        <dbReference type="Rhea" id="RHEA-COMP:11605"/>
        <dbReference type="ChEBI" id="CHEBI:15378"/>
        <dbReference type="ChEBI" id="CHEBI:30013"/>
        <dbReference type="ChEBI" id="CHEBI:30616"/>
        <dbReference type="ChEBI" id="CHEBI:61977"/>
        <dbReference type="ChEBI" id="CHEBI:456216"/>
        <dbReference type="EC" id="2.7.11.22"/>
    </reaction>
</comment>
<evidence type="ECO:0000313" key="15">
    <source>
        <dbReference type="EMBL" id="KNE65318.1"/>
    </source>
</evidence>
<dbReference type="STRING" id="578462.A0A0L0SRY5"/>
<dbReference type="EMBL" id="GG745347">
    <property type="protein sequence ID" value="KNE65318.1"/>
    <property type="molecule type" value="Genomic_DNA"/>
</dbReference>
<evidence type="ECO:0000256" key="8">
    <source>
        <dbReference type="ARBA" id="ARBA00039266"/>
    </source>
</evidence>
<evidence type="ECO:0000256" key="3">
    <source>
        <dbReference type="ARBA" id="ARBA00022527"/>
    </source>
</evidence>
<keyword evidence="16" id="KW-1185">Reference proteome</keyword>
<dbReference type="Pfam" id="PF00069">
    <property type="entry name" value="Pkinase"/>
    <property type="match status" value="1"/>
</dbReference>
<evidence type="ECO:0000256" key="10">
    <source>
        <dbReference type="ARBA" id="ARBA00048367"/>
    </source>
</evidence>
<name>A0A0L0SRY5_ALLM3</name>
<dbReference type="SUPFAM" id="SSF56112">
    <property type="entry name" value="Protein kinase-like (PK-like)"/>
    <property type="match status" value="1"/>
</dbReference>
<dbReference type="PROSITE" id="PS00108">
    <property type="entry name" value="PROTEIN_KINASE_ST"/>
    <property type="match status" value="1"/>
</dbReference>
<keyword evidence="4" id="KW-0808">Transferase</keyword>
<keyword evidence="3 12" id="KW-0723">Serine/threonine-protein kinase</keyword>
<dbReference type="CDD" id="cd07829">
    <property type="entry name" value="STKc_CDK_like"/>
    <property type="match status" value="1"/>
</dbReference>
<comment type="catalytic activity">
    <reaction evidence="10">
        <text>L-seryl-[protein] + ATP = O-phospho-L-seryl-[protein] + ADP + H(+)</text>
        <dbReference type="Rhea" id="RHEA:17989"/>
        <dbReference type="Rhea" id="RHEA-COMP:9863"/>
        <dbReference type="Rhea" id="RHEA-COMP:11604"/>
        <dbReference type="ChEBI" id="CHEBI:15378"/>
        <dbReference type="ChEBI" id="CHEBI:29999"/>
        <dbReference type="ChEBI" id="CHEBI:30616"/>
        <dbReference type="ChEBI" id="CHEBI:83421"/>
        <dbReference type="ChEBI" id="CHEBI:456216"/>
        <dbReference type="EC" id="2.7.11.22"/>
    </reaction>
</comment>
<dbReference type="SMART" id="SM00220">
    <property type="entry name" value="S_TKc"/>
    <property type="match status" value="1"/>
</dbReference>
<keyword evidence="6 15" id="KW-0418">Kinase</keyword>
<evidence type="ECO:0000256" key="1">
    <source>
        <dbReference type="ARBA" id="ARBA00006485"/>
    </source>
</evidence>
<dbReference type="Gene3D" id="3.30.200.20">
    <property type="entry name" value="Phosphorylase Kinase, domain 1"/>
    <property type="match status" value="1"/>
</dbReference>
<dbReference type="GO" id="GO:0000307">
    <property type="term" value="C:cyclin-dependent protein kinase holoenzyme complex"/>
    <property type="evidence" value="ECO:0007669"/>
    <property type="project" value="TreeGrafter"/>
</dbReference>
<dbReference type="InterPro" id="IPR011009">
    <property type="entry name" value="Kinase-like_dom_sf"/>
</dbReference>
<dbReference type="GO" id="GO:0005737">
    <property type="term" value="C:cytoplasm"/>
    <property type="evidence" value="ECO:0007669"/>
    <property type="project" value="TreeGrafter"/>
</dbReference>
<evidence type="ECO:0000256" key="11">
    <source>
        <dbReference type="PROSITE-ProRule" id="PRU10141"/>
    </source>
</evidence>
<dbReference type="OrthoDB" id="1732493at2759"/>
<feature type="domain" description="Protein kinase" evidence="14">
    <location>
        <begin position="21"/>
        <end position="304"/>
    </location>
</feature>
<dbReference type="GO" id="GO:0005634">
    <property type="term" value="C:nucleus"/>
    <property type="evidence" value="ECO:0007669"/>
    <property type="project" value="TreeGrafter"/>
</dbReference>
<evidence type="ECO:0000259" key="14">
    <source>
        <dbReference type="PROSITE" id="PS50011"/>
    </source>
</evidence>
<evidence type="ECO:0000256" key="12">
    <source>
        <dbReference type="RuleBase" id="RU000304"/>
    </source>
</evidence>
<sequence>MAAMSAAASHHAQPPSLLEQYSCLDRIGEGTYGVVFRAQHRATGKVVALKRIRLDAEADGIPATALRETSLLLELRHPNIVPLEGVALNAPNLFLVFECLDGDLKMFMERYRDRPLRADMTQSFLYQLLDALQYCHQRGVMHRDLKPQNILIDANLNLKLGDFGLARAVSLPMRTYTHEVVTLWYRPPEVLLGSQRYSYGVDIWSTACIFAEMLLGRPLFPGDSEIDELFHIFRILGTPNANVWAQVEDLPQFAPEFPKWAPRPLELVFPPSTSQFALRLLRHMLAYDPNERFTARHALGHPYFEGVMVPPRPDTPPVNGESGNSGATALT</sequence>
<dbReference type="GO" id="GO:0030332">
    <property type="term" value="F:cyclin binding"/>
    <property type="evidence" value="ECO:0007669"/>
    <property type="project" value="TreeGrafter"/>
</dbReference>
<dbReference type="OMA" id="LEGVRYC"/>
<dbReference type="PROSITE" id="PS50011">
    <property type="entry name" value="PROTEIN_KINASE_DOM"/>
    <property type="match status" value="1"/>
</dbReference>
<dbReference type="InterPro" id="IPR008271">
    <property type="entry name" value="Ser/Thr_kinase_AS"/>
</dbReference>
<accession>A0A0L0SRY5</accession>
<evidence type="ECO:0000256" key="7">
    <source>
        <dbReference type="ARBA" id="ARBA00022840"/>
    </source>
</evidence>
<reference evidence="16" key="2">
    <citation type="submission" date="2009-11" db="EMBL/GenBank/DDBJ databases">
        <title>The Genome Sequence of Allomyces macrogynus strain ATCC 38327.</title>
        <authorList>
            <consortium name="The Broad Institute Genome Sequencing Platform"/>
            <person name="Russ C."/>
            <person name="Cuomo C."/>
            <person name="Shea T."/>
            <person name="Young S.K."/>
            <person name="Zeng Q."/>
            <person name="Koehrsen M."/>
            <person name="Haas B."/>
            <person name="Borodovsky M."/>
            <person name="Guigo R."/>
            <person name="Alvarado L."/>
            <person name="Berlin A."/>
            <person name="Borenstein D."/>
            <person name="Chen Z."/>
            <person name="Engels R."/>
            <person name="Freedman E."/>
            <person name="Gellesch M."/>
            <person name="Goldberg J."/>
            <person name="Griggs A."/>
            <person name="Gujja S."/>
            <person name="Heiman D."/>
            <person name="Hepburn T."/>
            <person name="Howarth C."/>
            <person name="Jen D."/>
            <person name="Larson L."/>
            <person name="Lewis B."/>
            <person name="Mehta T."/>
            <person name="Park D."/>
            <person name="Pearson M."/>
            <person name="Roberts A."/>
            <person name="Saif S."/>
            <person name="Shenoy N."/>
            <person name="Sisk P."/>
            <person name="Stolte C."/>
            <person name="Sykes S."/>
            <person name="Walk T."/>
            <person name="White J."/>
            <person name="Yandava C."/>
            <person name="Burger G."/>
            <person name="Gray M.W."/>
            <person name="Holland P.W.H."/>
            <person name="King N."/>
            <person name="Lang F.B.F."/>
            <person name="Roger A.J."/>
            <person name="Ruiz-Trillo I."/>
            <person name="Lander E."/>
            <person name="Nusbaum C."/>
        </authorList>
    </citation>
    <scope>NUCLEOTIDE SEQUENCE [LARGE SCALE GENOMIC DNA]</scope>
    <source>
        <strain evidence="16">ATCC 38327</strain>
    </source>
</reference>
<feature type="binding site" evidence="11">
    <location>
        <position position="50"/>
    </location>
    <ligand>
        <name>ATP</name>
        <dbReference type="ChEBI" id="CHEBI:30616"/>
    </ligand>
</feature>
<dbReference type="FunFam" id="1.10.510.10:FF:000574">
    <property type="entry name" value="Cell division related protein kinase 2"/>
    <property type="match status" value="1"/>
</dbReference>
<evidence type="ECO:0000256" key="13">
    <source>
        <dbReference type="SAM" id="MobiDB-lite"/>
    </source>
</evidence>
<evidence type="ECO:0000256" key="6">
    <source>
        <dbReference type="ARBA" id="ARBA00022777"/>
    </source>
</evidence>
<dbReference type="GO" id="GO:0010468">
    <property type="term" value="P:regulation of gene expression"/>
    <property type="evidence" value="ECO:0007669"/>
    <property type="project" value="TreeGrafter"/>
</dbReference>
<dbReference type="InterPro" id="IPR017441">
    <property type="entry name" value="Protein_kinase_ATP_BS"/>
</dbReference>
<dbReference type="EC" id="2.7.11.22" evidence="2"/>
<dbReference type="PROSITE" id="PS00107">
    <property type="entry name" value="PROTEIN_KINASE_ATP"/>
    <property type="match status" value="1"/>
</dbReference>
<dbReference type="InterPro" id="IPR000719">
    <property type="entry name" value="Prot_kinase_dom"/>
</dbReference>
<dbReference type="PANTHER" id="PTHR24056">
    <property type="entry name" value="CELL DIVISION PROTEIN KINASE"/>
    <property type="match status" value="1"/>
</dbReference>
<evidence type="ECO:0000313" key="16">
    <source>
        <dbReference type="Proteomes" id="UP000054350"/>
    </source>
</evidence>
<evidence type="ECO:0000256" key="9">
    <source>
        <dbReference type="ARBA" id="ARBA00047811"/>
    </source>
</evidence>
<reference evidence="15 16" key="1">
    <citation type="submission" date="2009-11" db="EMBL/GenBank/DDBJ databases">
        <title>Annotation of Allomyces macrogynus ATCC 38327.</title>
        <authorList>
            <consortium name="The Broad Institute Genome Sequencing Platform"/>
            <person name="Russ C."/>
            <person name="Cuomo C."/>
            <person name="Burger G."/>
            <person name="Gray M.W."/>
            <person name="Holland P.W.H."/>
            <person name="King N."/>
            <person name="Lang F.B.F."/>
            <person name="Roger A.J."/>
            <person name="Ruiz-Trillo I."/>
            <person name="Young S.K."/>
            <person name="Zeng Q."/>
            <person name="Gargeya S."/>
            <person name="Fitzgerald M."/>
            <person name="Haas B."/>
            <person name="Abouelleil A."/>
            <person name="Alvarado L."/>
            <person name="Arachchi H.M."/>
            <person name="Berlin A."/>
            <person name="Chapman S.B."/>
            <person name="Gearin G."/>
            <person name="Goldberg J."/>
            <person name="Griggs A."/>
            <person name="Gujja S."/>
            <person name="Hansen M."/>
            <person name="Heiman D."/>
            <person name="Howarth C."/>
            <person name="Larimer J."/>
            <person name="Lui A."/>
            <person name="MacDonald P.J.P."/>
            <person name="McCowen C."/>
            <person name="Montmayeur A."/>
            <person name="Murphy C."/>
            <person name="Neiman D."/>
            <person name="Pearson M."/>
            <person name="Priest M."/>
            <person name="Roberts A."/>
            <person name="Saif S."/>
            <person name="Shea T."/>
            <person name="Sisk P."/>
            <person name="Stolte C."/>
            <person name="Sykes S."/>
            <person name="Wortman J."/>
            <person name="Nusbaum C."/>
            <person name="Birren B."/>
        </authorList>
    </citation>
    <scope>NUCLEOTIDE SEQUENCE [LARGE SCALE GENOMIC DNA]</scope>
    <source>
        <strain evidence="15 16">ATCC 38327</strain>
    </source>
</reference>
<dbReference type="GO" id="GO:0004693">
    <property type="term" value="F:cyclin-dependent protein serine/threonine kinase activity"/>
    <property type="evidence" value="ECO:0007669"/>
    <property type="project" value="UniProtKB-EC"/>
</dbReference>
<organism evidence="15 16">
    <name type="scientific">Allomyces macrogynus (strain ATCC 38327)</name>
    <name type="common">Allomyces javanicus var. macrogynus</name>
    <dbReference type="NCBI Taxonomy" id="578462"/>
    <lineage>
        <taxon>Eukaryota</taxon>
        <taxon>Fungi</taxon>
        <taxon>Fungi incertae sedis</taxon>
        <taxon>Blastocladiomycota</taxon>
        <taxon>Blastocladiomycetes</taxon>
        <taxon>Blastocladiales</taxon>
        <taxon>Blastocladiaceae</taxon>
        <taxon>Allomyces</taxon>
    </lineage>
</organism>
<comment type="similarity">
    <text evidence="1">Belongs to the protein kinase superfamily. CMGC Ser/Thr protein kinase family. CDC2/CDKX subfamily.</text>
</comment>
<keyword evidence="7 11" id="KW-0067">ATP-binding</keyword>
<feature type="region of interest" description="Disordered" evidence="13">
    <location>
        <begin position="310"/>
        <end position="331"/>
    </location>
</feature>